<organism evidence="2 3">
    <name type="scientific">Apilactobacillus kunkeei</name>
    <dbReference type="NCBI Taxonomy" id="148814"/>
    <lineage>
        <taxon>Bacteria</taxon>
        <taxon>Bacillati</taxon>
        <taxon>Bacillota</taxon>
        <taxon>Bacilli</taxon>
        <taxon>Lactobacillales</taxon>
        <taxon>Lactobacillaceae</taxon>
        <taxon>Apilactobacillus</taxon>
    </lineage>
</organism>
<proteinExistence type="predicted"/>
<evidence type="ECO:0000256" key="1">
    <source>
        <dbReference type="SAM" id="Phobius"/>
    </source>
</evidence>
<feature type="transmembrane region" description="Helical" evidence="1">
    <location>
        <begin position="112"/>
        <end position="135"/>
    </location>
</feature>
<dbReference type="EMBL" id="JXCY01000002">
    <property type="protein sequence ID" value="KOY77056.1"/>
    <property type="molecule type" value="Genomic_DNA"/>
</dbReference>
<dbReference type="Pfam" id="PF22564">
    <property type="entry name" value="HAAS"/>
    <property type="match status" value="1"/>
</dbReference>
<evidence type="ECO:0000313" key="2">
    <source>
        <dbReference type="EMBL" id="KOY77056.1"/>
    </source>
</evidence>
<dbReference type="AlphaFoldDB" id="A0A0M9DDY3"/>
<evidence type="ECO:0000313" key="3">
    <source>
        <dbReference type="Proteomes" id="UP000037778"/>
    </source>
</evidence>
<feature type="transmembrane region" description="Helical" evidence="1">
    <location>
        <begin position="141"/>
        <end position="162"/>
    </location>
</feature>
<keyword evidence="1" id="KW-0472">Membrane</keyword>
<keyword evidence="1" id="KW-1133">Transmembrane helix</keyword>
<reference evidence="2 3" key="1">
    <citation type="journal article" date="2015" name="Genome Biol. Evol.">
        <title>Functionally Structured Genomes in Lactobacillus kunkeei Colonizing the Honey Crop and Food Products of Honeybees and Stingless Bees.</title>
        <authorList>
            <person name="Tamarit D."/>
            <person name="Ellegaard K.M."/>
            <person name="Wikander J."/>
            <person name="Olofsson T."/>
            <person name="Vasquez A."/>
            <person name="Andersson S.G."/>
        </authorList>
    </citation>
    <scope>NUCLEOTIDE SEQUENCE [LARGE SCALE GENOMIC DNA]</scope>
    <source>
        <strain evidence="2 3">LAko</strain>
    </source>
</reference>
<dbReference type="Proteomes" id="UP000037778">
    <property type="component" value="Unassembled WGS sequence"/>
</dbReference>
<keyword evidence="1" id="KW-0812">Transmembrane</keyword>
<evidence type="ECO:0008006" key="4">
    <source>
        <dbReference type="Google" id="ProtNLM"/>
    </source>
</evidence>
<dbReference type="RefSeq" id="WP_053791368.1">
    <property type="nucleotide sequence ID" value="NZ_JXCY01000002.1"/>
</dbReference>
<dbReference type="PATRIC" id="fig|148814.8.peg.153"/>
<comment type="caution">
    <text evidence="2">The sequence shown here is derived from an EMBL/GenBank/DDBJ whole genome shotgun (WGS) entry which is preliminary data.</text>
</comment>
<accession>A0A0M9DDY3</accession>
<feature type="transmembrane region" description="Helical" evidence="1">
    <location>
        <begin position="79"/>
        <end position="105"/>
    </location>
</feature>
<protein>
    <recommendedName>
        <fullName evidence="4">DUF1700 domain-containing protein</fullName>
    </recommendedName>
</protein>
<sequence length="202" mass="22708">MNQYIEELTQHLKKLSEQDAMDAISYYTDYLTDGNLNTYEECVKELGSPNRLALQIRADISINNPDSSTPQKFWELPSIVILALFASPLLIPVIISLILVIFGAVLAASLMVLAVVLVLILTFIVFLCATVWGVTNITGHLFESIMVLGVALFSLGLSMELYPLSKWLVRKLANWIQHVTIWTYKKCLRYGNAEGRVNNEEI</sequence>
<keyword evidence="3" id="KW-1185">Reference proteome</keyword>
<gene>
    <name evidence="2" type="ORF">RZ71_09590</name>
</gene>
<name>A0A0M9DDY3_9LACO</name>